<keyword evidence="1" id="KW-0472">Membrane</keyword>
<evidence type="ECO:0008006" key="4">
    <source>
        <dbReference type="Google" id="ProtNLM"/>
    </source>
</evidence>
<feature type="transmembrane region" description="Helical" evidence="1">
    <location>
        <begin position="63"/>
        <end position="81"/>
    </location>
</feature>
<organism evidence="2 3">
    <name type="scientific">Ralstonia solanacearum</name>
    <name type="common">Pseudomonas solanacearum</name>
    <dbReference type="NCBI Taxonomy" id="305"/>
    <lineage>
        <taxon>Bacteria</taxon>
        <taxon>Pseudomonadati</taxon>
        <taxon>Pseudomonadota</taxon>
        <taxon>Betaproteobacteria</taxon>
        <taxon>Burkholderiales</taxon>
        <taxon>Burkholderiaceae</taxon>
        <taxon>Ralstonia</taxon>
        <taxon>Ralstonia solanacearum species complex</taxon>
    </lineage>
</organism>
<evidence type="ECO:0000313" key="3">
    <source>
        <dbReference type="Proteomes" id="UP001144050"/>
    </source>
</evidence>
<dbReference type="RefSeq" id="WP_065825976.1">
    <property type="nucleotide sequence ID" value="NZ_JAIVFG010000067.1"/>
</dbReference>
<gene>
    <name evidence="2" type="ORF">LBW59_23785</name>
</gene>
<name>A0AAW5ZVE5_RALSL</name>
<evidence type="ECO:0000256" key="1">
    <source>
        <dbReference type="SAM" id="Phobius"/>
    </source>
</evidence>
<sequence length="85" mass="9164">MSRFERALSPSRRLFRQRGWLARWGTGGPCALATAGRWIGTLVFVALGGLAGGMLELPSTRRGWGALVLAAGAVVGGVVWWRARR</sequence>
<accession>A0AAW5ZVE5</accession>
<comment type="caution">
    <text evidence="2">The sequence shown here is derived from an EMBL/GenBank/DDBJ whole genome shotgun (WGS) entry which is preliminary data.</text>
</comment>
<keyword evidence="1" id="KW-1133">Transmembrane helix</keyword>
<evidence type="ECO:0000313" key="2">
    <source>
        <dbReference type="EMBL" id="MDB0573771.1"/>
    </source>
</evidence>
<proteinExistence type="predicted"/>
<dbReference type="AlphaFoldDB" id="A0AAW5ZVE5"/>
<dbReference type="EMBL" id="JAIVFG010000067">
    <property type="protein sequence ID" value="MDB0573771.1"/>
    <property type="molecule type" value="Genomic_DNA"/>
</dbReference>
<feature type="transmembrane region" description="Helical" evidence="1">
    <location>
        <begin position="21"/>
        <end position="51"/>
    </location>
</feature>
<protein>
    <recommendedName>
        <fullName evidence="4">Transmembrane protein</fullName>
    </recommendedName>
</protein>
<dbReference type="Proteomes" id="UP001144050">
    <property type="component" value="Unassembled WGS sequence"/>
</dbReference>
<keyword evidence="1" id="KW-0812">Transmembrane</keyword>
<reference evidence="2" key="1">
    <citation type="submission" date="2021-09" db="EMBL/GenBank/DDBJ databases">
        <title>Genomic analysis of Ralstonia spp.</title>
        <authorList>
            <person name="Aburjaile F."/>
            <person name="Ariute J.C."/>
            <person name="Pais A.K.L."/>
            <person name="Albuquerque G.M.R."/>
            <person name="Silva A.M.F."/>
            <person name="Brenig B."/>
            <person name="Azevedo V."/>
            <person name="Matiuzzi M."/>
            <person name="Ramos R."/>
            <person name="Goes-Neto A."/>
            <person name="Soares S."/>
            <person name="Iseppon A.M.B."/>
            <person name="Souza E."/>
            <person name="Gama M."/>
        </authorList>
    </citation>
    <scope>NUCLEOTIDE SEQUENCE</scope>
    <source>
        <strain evidence="2">CCRMRs91</strain>
    </source>
</reference>